<organism evidence="2">
    <name type="scientific">Rhizopus microsporus var. microsporus</name>
    <dbReference type="NCBI Taxonomy" id="86635"/>
    <lineage>
        <taxon>Eukaryota</taxon>
        <taxon>Fungi</taxon>
        <taxon>Fungi incertae sedis</taxon>
        <taxon>Mucoromycota</taxon>
        <taxon>Mucoromycotina</taxon>
        <taxon>Mucoromycetes</taxon>
        <taxon>Mucorales</taxon>
        <taxon>Mucorineae</taxon>
        <taxon>Rhizopodaceae</taxon>
        <taxon>Rhizopus</taxon>
    </lineage>
</organism>
<reference evidence="2" key="1">
    <citation type="journal article" date="2016" name="Proc. Natl. Acad. Sci. U.S.A.">
        <title>Lipid metabolic changes in an early divergent fungus govern the establishment of a mutualistic symbiosis with endobacteria.</title>
        <authorList>
            <person name="Lastovetsky O.A."/>
            <person name="Gaspar M.L."/>
            <person name="Mondo S.J."/>
            <person name="LaButti K.M."/>
            <person name="Sandor L."/>
            <person name="Grigoriev I.V."/>
            <person name="Henry S.A."/>
            <person name="Pawlowska T.E."/>
        </authorList>
    </citation>
    <scope>NUCLEOTIDE SEQUENCE [LARGE SCALE GENOMIC DNA]</scope>
    <source>
        <strain evidence="2">ATCC 52814</strain>
    </source>
</reference>
<protein>
    <submittedName>
        <fullName evidence="2">Uncharacterized protein</fullName>
    </submittedName>
</protein>
<dbReference type="GO" id="GO:0000775">
    <property type="term" value="C:chromosome, centromeric region"/>
    <property type="evidence" value="ECO:0007669"/>
    <property type="project" value="InterPro"/>
</dbReference>
<dbReference type="Pfam" id="PF13096">
    <property type="entry name" value="CENP-P"/>
    <property type="match status" value="1"/>
</dbReference>
<keyword evidence="1" id="KW-0175">Coiled coil</keyword>
<evidence type="ECO:0000256" key="1">
    <source>
        <dbReference type="SAM" id="Coils"/>
    </source>
</evidence>
<proteinExistence type="predicted"/>
<dbReference type="Proteomes" id="UP000242414">
    <property type="component" value="Unassembled WGS sequence"/>
</dbReference>
<evidence type="ECO:0000313" key="2">
    <source>
        <dbReference type="EMBL" id="ORE09898.1"/>
    </source>
</evidence>
<dbReference type="OrthoDB" id="5976950at2759"/>
<sequence length="374" mass="43538">MSSSEDQLNFANRTTNSEFHKRLLATQKVSHEQQIEDSLFNEFAVENDEEEMRKKIAILQQQVERMEGYVADLEEKLKDRKERRQKEANLTNMTPEQRAQYVMEEEERDISNIPDLDVIFEYMLLLGSSTTTDTNDLSQADFLKPDAQLREEAISDPDVVRQTDYSFVKFTRAKNILETRTDNLDDIRHCELSGSSFNQEFTVSFDVLEATMTMCNLNFEVGIRMKMDIGPLLQKIKDTCNILGFFQVLVHYARLTDQRRVLFEKLKRSFENTDIIVEALSDSRLQFQGKREDSMALVLNWKMVMHNMNRGSLDANIRDHVQLQLNMDAITPSSWLQNDQSHTLDKVNESYINLIKLQGVFKATETIVNKILNH</sequence>
<gene>
    <name evidence="2" type="ORF">BCV72DRAFT_222440</name>
</gene>
<name>A0A1X0RDD9_RHIZD</name>
<dbReference type="AlphaFoldDB" id="A0A1X0RDD9"/>
<accession>A0A1X0RDD9</accession>
<dbReference type="EMBL" id="KV921871">
    <property type="protein sequence ID" value="ORE09898.1"/>
    <property type="molecule type" value="Genomic_DNA"/>
</dbReference>
<dbReference type="InterPro" id="IPR027801">
    <property type="entry name" value="CENP-P"/>
</dbReference>
<feature type="coiled-coil region" evidence="1">
    <location>
        <begin position="49"/>
        <end position="90"/>
    </location>
</feature>
<dbReference type="VEuPathDB" id="FungiDB:BCV72DRAFT_222440"/>
<dbReference type="GO" id="GO:0034080">
    <property type="term" value="P:CENP-A containing chromatin assembly"/>
    <property type="evidence" value="ECO:0007669"/>
    <property type="project" value="InterPro"/>
</dbReference>